<dbReference type="InterPro" id="IPR027417">
    <property type="entry name" value="P-loop_NTPase"/>
</dbReference>
<evidence type="ECO:0000256" key="1">
    <source>
        <dbReference type="ARBA" id="ARBA00004138"/>
    </source>
</evidence>
<evidence type="ECO:0000256" key="12">
    <source>
        <dbReference type="ARBA" id="ARBA00023212"/>
    </source>
</evidence>
<evidence type="ECO:0000256" key="3">
    <source>
        <dbReference type="ARBA" id="ARBA00008887"/>
    </source>
</evidence>
<keyword evidence="6" id="KW-0547">Nucleotide-binding</keyword>
<keyword evidence="13" id="KW-0966">Cell projection</keyword>
<dbReference type="GO" id="GO:0005874">
    <property type="term" value="C:microtubule"/>
    <property type="evidence" value="ECO:0007669"/>
    <property type="project" value="UniProtKB-KW"/>
</dbReference>
<keyword evidence="11" id="KW-0505">Motor protein</keyword>
<dbReference type="SUPFAM" id="SSF52540">
    <property type="entry name" value="P-loop containing nucleoside triphosphate hydrolases"/>
    <property type="match status" value="2"/>
</dbReference>
<dbReference type="Proteomes" id="UP000324832">
    <property type="component" value="Unassembled WGS sequence"/>
</dbReference>
<dbReference type="Gene3D" id="3.40.50.300">
    <property type="entry name" value="P-loop containing nucleotide triphosphate hydrolases"/>
    <property type="match status" value="2"/>
</dbReference>
<reference evidence="16 17" key="1">
    <citation type="submission" date="2017-07" db="EMBL/GenBank/DDBJ databases">
        <authorList>
            <person name="Talla V."/>
            <person name="Backstrom N."/>
        </authorList>
    </citation>
    <scope>NUCLEOTIDE SEQUENCE [LARGE SCALE GENOMIC DNA]</scope>
</reference>
<dbReference type="FunFam" id="3.40.50.300:FF:000063">
    <property type="entry name" value="dynein heavy chain 6, axonemal"/>
    <property type="match status" value="1"/>
</dbReference>
<dbReference type="InterPro" id="IPR011704">
    <property type="entry name" value="ATPase_dyneun-rel_AAA"/>
</dbReference>
<dbReference type="GO" id="GO:0005524">
    <property type="term" value="F:ATP binding"/>
    <property type="evidence" value="ECO:0007669"/>
    <property type="project" value="UniProtKB-KW"/>
</dbReference>
<dbReference type="EMBL" id="FZQP02004490">
    <property type="protein sequence ID" value="VVD00170.1"/>
    <property type="molecule type" value="Genomic_DNA"/>
</dbReference>
<dbReference type="GO" id="GO:0030286">
    <property type="term" value="C:dynein complex"/>
    <property type="evidence" value="ECO:0007669"/>
    <property type="project" value="UniProtKB-KW"/>
</dbReference>
<comment type="subcellular location">
    <subcellularLocation>
        <location evidence="1">Cell projection</location>
        <location evidence="1">Cilium</location>
    </subcellularLocation>
    <subcellularLocation>
        <location evidence="2">Cytoplasm</location>
        <location evidence="2">Cytoskeleton</location>
    </subcellularLocation>
</comment>
<dbReference type="GO" id="GO:0007018">
    <property type="term" value="P:microtubule-based movement"/>
    <property type="evidence" value="ECO:0007669"/>
    <property type="project" value="InterPro"/>
</dbReference>
<dbReference type="GO" id="GO:0005929">
    <property type="term" value="C:cilium"/>
    <property type="evidence" value="ECO:0007669"/>
    <property type="project" value="UniProtKB-SubCell"/>
</dbReference>
<dbReference type="FunFam" id="1.10.8.710:FF:000001">
    <property type="entry name" value="Dynein axonemal heavy chain 2"/>
    <property type="match status" value="1"/>
</dbReference>
<dbReference type="Pfam" id="PF07728">
    <property type="entry name" value="AAA_5"/>
    <property type="match status" value="1"/>
</dbReference>
<dbReference type="GO" id="GO:0045505">
    <property type="term" value="F:dynein intermediate chain binding"/>
    <property type="evidence" value="ECO:0007669"/>
    <property type="project" value="InterPro"/>
</dbReference>
<dbReference type="Pfam" id="PF12774">
    <property type="entry name" value="AAA_6"/>
    <property type="match status" value="1"/>
</dbReference>
<protein>
    <recommendedName>
        <fullName evidence="18">Dynein heavy chain hydrolytic ATP-binding dynein motor region domain-containing protein</fullName>
    </recommendedName>
</protein>
<evidence type="ECO:0000256" key="7">
    <source>
        <dbReference type="ARBA" id="ARBA00022840"/>
    </source>
</evidence>
<dbReference type="PANTHER" id="PTHR22878">
    <property type="entry name" value="DYNEIN HEAVY CHAIN 6, AXONEMAL-LIKE-RELATED"/>
    <property type="match status" value="1"/>
</dbReference>
<keyword evidence="4" id="KW-0963">Cytoplasm</keyword>
<keyword evidence="17" id="KW-1185">Reference proteome</keyword>
<evidence type="ECO:0000259" key="15">
    <source>
        <dbReference type="Pfam" id="PF12774"/>
    </source>
</evidence>
<feature type="domain" description="ATPase dynein-related AAA" evidence="14">
    <location>
        <begin position="272"/>
        <end position="406"/>
    </location>
</feature>
<keyword evidence="7" id="KW-0067">ATP-binding</keyword>
<feature type="domain" description="Dynein heavy chain hydrolytic ATP-binding dynein motor region" evidence="15">
    <location>
        <begin position="17"/>
        <end position="142"/>
    </location>
</feature>
<evidence type="ECO:0000256" key="5">
    <source>
        <dbReference type="ARBA" id="ARBA00022701"/>
    </source>
</evidence>
<evidence type="ECO:0000313" key="17">
    <source>
        <dbReference type="Proteomes" id="UP000324832"/>
    </source>
</evidence>
<organism evidence="16 17">
    <name type="scientific">Leptidea sinapis</name>
    <dbReference type="NCBI Taxonomy" id="189913"/>
    <lineage>
        <taxon>Eukaryota</taxon>
        <taxon>Metazoa</taxon>
        <taxon>Ecdysozoa</taxon>
        <taxon>Arthropoda</taxon>
        <taxon>Hexapoda</taxon>
        <taxon>Insecta</taxon>
        <taxon>Pterygota</taxon>
        <taxon>Neoptera</taxon>
        <taxon>Endopterygota</taxon>
        <taxon>Lepidoptera</taxon>
        <taxon>Glossata</taxon>
        <taxon>Ditrysia</taxon>
        <taxon>Papilionoidea</taxon>
        <taxon>Pieridae</taxon>
        <taxon>Dismorphiinae</taxon>
        <taxon>Leptidea</taxon>
    </lineage>
</organism>
<keyword evidence="8" id="KW-0243">Dynein</keyword>
<keyword evidence="9" id="KW-0175">Coiled coil</keyword>
<evidence type="ECO:0000256" key="6">
    <source>
        <dbReference type="ARBA" id="ARBA00022741"/>
    </source>
</evidence>
<evidence type="ECO:0000313" key="16">
    <source>
        <dbReference type="EMBL" id="VVD00170.1"/>
    </source>
</evidence>
<evidence type="ECO:0000256" key="8">
    <source>
        <dbReference type="ARBA" id="ARBA00023017"/>
    </source>
</evidence>
<name>A0A5E4QPH5_9NEOP</name>
<dbReference type="InterPro" id="IPR035699">
    <property type="entry name" value="AAA_6"/>
</dbReference>
<sequence length="536" mass="59997">MFVAPILEIKTESDFGTGPAGTGKTETTKDLAKALGLLCVVTNCGEGMDFRAVGQILAGLCQCGAWGCFDEFNRIDISVLSVISSQLQCIRSALLMKLKRFTFEGQEIDMDSKVGIFITMNPGYAGRTELPESVKALFRPVVLAKKMTVLYKVAREQLSKQSHYDWGLRALTAVLRMAGKLRRDSPGLSEIVVLMRALRDMNHPKFVFEDVPLFLGLIKDLFPGLECPRVGYPDFNAAVINVLQKDGYIVLDHQVDKVVQLYETMMTRHCTMLVGPTGGGKTVILNCLVKAQTNMGLPTKLTVVNPKACSVIELYGILDPVTRDWTDGLYSKIFREMNRPTDKDERRYSLFDGDVDALWIENMNSVMDDNKLLTLANGERIRLAPYCALLFEVGDLNFASPATVSRAGMVFVDPKNLGYQPYWDKWVLGRKNEEEREQLNGLFEHYVPGAINYISMYNSLGAAIVDNGRFDFDNYVKKVCPMMLVEDNQEKKATTSAYTPNATHTDIGLKRVQHNAYEMPTALPFCLVLSRVYEGR</sequence>
<evidence type="ECO:0000256" key="10">
    <source>
        <dbReference type="ARBA" id="ARBA00023069"/>
    </source>
</evidence>
<gene>
    <name evidence="16" type="ORF">LSINAPIS_LOCUS10864</name>
</gene>
<dbReference type="GO" id="GO:0016887">
    <property type="term" value="F:ATP hydrolysis activity"/>
    <property type="evidence" value="ECO:0007669"/>
    <property type="project" value="InterPro"/>
</dbReference>
<keyword evidence="10" id="KW-0969">Cilium</keyword>
<dbReference type="Gene3D" id="1.10.8.710">
    <property type="match status" value="1"/>
</dbReference>
<evidence type="ECO:0000259" key="14">
    <source>
        <dbReference type="Pfam" id="PF07728"/>
    </source>
</evidence>
<dbReference type="GO" id="GO:0051959">
    <property type="term" value="F:dynein light intermediate chain binding"/>
    <property type="evidence" value="ECO:0007669"/>
    <property type="project" value="InterPro"/>
</dbReference>
<evidence type="ECO:0000256" key="2">
    <source>
        <dbReference type="ARBA" id="ARBA00004245"/>
    </source>
</evidence>
<evidence type="ECO:0000256" key="4">
    <source>
        <dbReference type="ARBA" id="ARBA00022490"/>
    </source>
</evidence>
<evidence type="ECO:0000256" key="13">
    <source>
        <dbReference type="ARBA" id="ARBA00023273"/>
    </source>
</evidence>
<comment type="similarity">
    <text evidence="3">Belongs to the dynein heavy chain family.</text>
</comment>
<dbReference type="InterPro" id="IPR043157">
    <property type="entry name" value="Dynein_AAA1S"/>
</dbReference>
<evidence type="ECO:0000256" key="9">
    <source>
        <dbReference type="ARBA" id="ARBA00023054"/>
    </source>
</evidence>
<keyword evidence="12" id="KW-0206">Cytoskeleton</keyword>
<dbReference type="AlphaFoldDB" id="A0A5E4QPH5"/>
<accession>A0A5E4QPH5</accession>
<proteinExistence type="inferred from homology"/>
<dbReference type="InterPro" id="IPR026983">
    <property type="entry name" value="DHC"/>
</dbReference>
<keyword evidence="5" id="KW-0493">Microtubule</keyword>
<dbReference type="PANTHER" id="PTHR22878:SF63">
    <property type="entry name" value="DYNEIN AXONEMAL HEAVY CHAIN 10"/>
    <property type="match status" value="1"/>
</dbReference>
<evidence type="ECO:0008006" key="18">
    <source>
        <dbReference type="Google" id="ProtNLM"/>
    </source>
</evidence>
<dbReference type="FunFam" id="3.40.50.300:FF:001855">
    <property type="entry name" value="Dynein axonemal heavy chain 10"/>
    <property type="match status" value="1"/>
</dbReference>
<evidence type="ECO:0000256" key="11">
    <source>
        <dbReference type="ARBA" id="ARBA00023175"/>
    </source>
</evidence>